<dbReference type="PANTHER" id="PTHR24322">
    <property type="entry name" value="PKSB"/>
    <property type="match status" value="1"/>
</dbReference>
<dbReference type="GO" id="GO:0016616">
    <property type="term" value="F:oxidoreductase activity, acting on the CH-OH group of donors, NAD or NADP as acceptor"/>
    <property type="evidence" value="ECO:0007669"/>
    <property type="project" value="TreeGrafter"/>
</dbReference>
<sequence>MLILYVDKGVRASEKKCVPNKNRSKSDKDPIVLITGSGSGIGKLIAIKFAELGAQCILVDIDQKSNNQTANEILNQNGKAKTFKCDLSNRKEVYKLVN</sequence>
<dbReference type="Proteomes" id="UP000663879">
    <property type="component" value="Unassembled WGS sequence"/>
</dbReference>
<comment type="similarity">
    <text evidence="1">Belongs to the short-chain dehydrogenases/reductases (SDR) family.</text>
</comment>
<evidence type="ECO:0000313" key="3">
    <source>
        <dbReference type="EMBL" id="CAF1111790.1"/>
    </source>
</evidence>
<protein>
    <submittedName>
        <fullName evidence="3">Uncharacterized protein</fullName>
    </submittedName>
</protein>
<feature type="non-terminal residue" evidence="3">
    <location>
        <position position="1"/>
    </location>
</feature>
<gene>
    <name evidence="3" type="ORF">OXX778_LOCUS21660</name>
</gene>
<evidence type="ECO:0000256" key="1">
    <source>
        <dbReference type="ARBA" id="ARBA00006484"/>
    </source>
</evidence>
<dbReference type="PANTHER" id="PTHR24322:SF736">
    <property type="entry name" value="RETINOL DEHYDROGENASE 10"/>
    <property type="match status" value="1"/>
</dbReference>
<reference evidence="3" key="1">
    <citation type="submission" date="2021-02" db="EMBL/GenBank/DDBJ databases">
        <authorList>
            <person name="Nowell W R."/>
        </authorList>
    </citation>
    <scope>NUCLEOTIDE SEQUENCE</scope>
    <source>
        <strain evidence="3">Ploen Becks lab</strain>
    </source>
</reference>
<dbReference type="OrthoDB" id="10253736at2759"/>
<proteinExistence type="inferred from homology"/>
<dbReference type="AlphaFoldDB" id="A0A814PWB1"/>
<evidence type="ECO:0000313" key="4">
    <source>
        <dbReference type="Proteomes" id="UP000663879"/>
    </source>
</evidence>
<dbReference type="Pfam" id="PF00106">
    <property type="entry name" value="adh_short"/>
    <property type="match status" value="1"/>
</dbReference>
<dbReference type="InterPro" id="IPR002347">
    <property type="entry name" value="SDR_fam"/>
</dbReference>
<dbReference type="EMBL" id="CAJNOC010008214">
    <property type="protein sequence ID" value="CAF1111790.1"/>
    <property type="molecule type" value="Genomic_DNA"/>
</dbReference>
<keyword evidence="2" id="KW-0560">Oxidoreductase</keyword>
<dbReference type="Gene3D" id="3.40.50.720">
    <property type="entry name" value="NAD(P)-binding Rossmann-like Domain"/>
    <property type="match status" value="1"/>
</dbReference>
<keyword evidence="4" id="KW-1185">Reference proteome</keyword>
<dbReference type="SUPFAM" id="SSF51735">
    <property type="entry name" value="NAD(P)-binding Rossmann-fold domains"/>
    <property type="match status" value="1"/>
</dbReference>
<name>A0A814PWB1_9BILA</name>
<comment type="caution">
    <text evidence="3">The sequence shown here is derived from an EMBL/GenBank/DDBJ whole genome shotgun (WGS) entry which is preliminary data.</text>
</comment>
<organism evidence="3 4">
    <name type="scientific">Brachionus calyciflorus</name>
    <dbReference type="NCBI Taxonomy" id="104777"/>
    <lineage>
        <taxon>Eukaryota</taxon>
        <taxon>Metazoa</taxon>
        <taxon>Spiralia</taxon>
        <taxon>Gnathifera</taxon>
        <taxon>Rotifera</taxon>
        <taxon>Eurotatoria</taxon>
        <taxon>Monogononta</taxon>
        <taxon>Pseudotrocha</taxon>
        <taxon>Ploima</taxon>
        <taxon>Brachionidae</taxon>
        <taxon>Brachionus</taxon>
    </lineage>
</organism>
<accession>A0A814PWB1</accession>
<evidence type="ECO:0000256" key="2">
    <source>
        <dbReference type="ARBA" id="ARBA00023002"/>
    </source>
</evidence>
<dbReference type="InterPro" id="IPR036291">
    <property type="entry name" value="NAD(P)-bd_dom_sf"/>
</dbReference>